<evidence type="ECO:0000259" key="6">
    <source>
        <dbReference type="Pfam" id="PF00724"/>
    </source>
</evidence>
<dbReference type="PANTHER" id="PTHR43303:SF4">
    <property type="entry name" value="NADPH DEHYDROGENASE C23G7.10C-RELATED"/>
    <property type="match status" value="1"/>
</dbReference>
<reference evidence="7" key="1">
    <citation type="submission" date="2018-05" db="EMBL/GenBank/DDBJ databases">
        <authorList>
            <person name="Lanie J.A."/>
            <person name="Ng W.-L."/>
            <person name="Kazmierczak K.M."/>
            <person name="Andrzejewski T.M."/>
            <person name="Davidsen T.M."/>
            <person name="Wayne K.J."/>
            <person name="Tettelin H."/>
            <person name="Glass J.I."/>
            <person name="Rusch D."/>
            <person name="Podicherti R."/>
            <person name="Tsui H.-C.T."/>
            <person name="Winkler M.E."/>
        </authorList>
    </citation>
    <scope>NUCLEOTIDE SEQUENCE</scope>
</reference>
<feature type="non-terminal residue" evidence="7">
    <location>
        <position position="313"/>
    </location>
</feature>
<dbReference type="GO" id="GO:0010181">
    <property type="term" value="F:FMN binding"/>
    <property type="evidence" value="ECO:0007669"/>
    <property type="project" value="InterPro"/>
</dbReference>
<evidence type="ECO:0000256" key="2">
    <source>
        <dbReference type="ARBA" id="ARBA00022630"/>
    </source>
</evidence>
<keyword evidence="3" id="KW-0288">FMN</keyword>
<dbReference type="InterPro" id="IPR001155">
    <property type="entry name" value="OxRdtase_FMN_N"/>
</dbReference>
<dbReference type="InterPro" id="IPR044152">
    <property type="entry name" value="YqjM-like"/>
</dbReference>
<feature type="domain" description="NADH:flavin oxidoreductase/NADH oxidase N-terminal" evidence="6">
    <location>
        <begin position="2"/>
        <end position="306"/>
    </location>
</feature>
<dbReference type="EMBL" id="UINC01127280">
    <property type="protein sequence ID" value="SVD06297.1"/>
    <property type="molecule type" value="Genomic_DNA"/>
</dbReference>
<organism evidence="7">
    <name type="scientific">marine metagenome</name>
    <dbReference type="NCBI Taxonomy" id="408172"/>
    <lineage>
        <taxon>unclassified sequences</taxon>
        <taxon>metagenomes</taxon>
        <taxon>ecological metagenomes</taxon>
    </lineage>
</organism>
<comment type="cofactor">
    <cofactor evidence="1">
        <name>FMN</name>
        <dbReference type="ChEBI" id="CHEBI:58210"/>
    </cofactor>
</comment>
<dbReference type="CDD" id="cd02932">
    <property type="entry name" value="OYE_YqiM_FMN"/>
    <property type="match status" value="1"/>
</dbReference>
<sequence>ATDWHMVHLGTRAVGGAGLVMAEATAVSPEGRISPQDLGIWSDEQASVLQPIASFIDSQGATPSIQLAHAGRKASHKRPWEGGDVLPKEDGGWNIVGPSSLEFDEGWVVPDELTIEDIDAVISDFSISAVRSVEAGFRVLELHLAHGYLACEFMSPLSNNRRDSYGGTLRNRCRLPIKIVSAVRKAIPEAMPLLVRISATEYMSGGWSLEDSIELSGWLKEEGVDMIDCSSGGNSPAQNLDAFPGYQVPFAAAIKREVGILTGAVGLITDASQAEQTLRNGEADVILLGRELLRNPYWPLNAQVELDGQDSVW</sequence>
<keyword evidence="2" id="KW-0285">Flavoprotein</keyword>
<keyword evidence="5" id="KW-0560">Oxidoreductase</keyword>
<dbReference type="InterPro" id="IPR013785">
    <property type="entry name" value="Aldolase_TIM"/>
</dbReference>
<dbReference type="SUPFAM" id="SSF51395">
    <property type="entry name" value="FMN-linked oxidoreductases"/>
    <property type="match status" value="1"/>
</dbReference>
<dbReference type="Gene3D" id="3.20.20.70">
    <property type="entry name" value="Aldolase class I"/>
    <property type="match status" value="1"/>
</dbReference>
<evidence type="ECO:0000313" key="7">
    <source>
        <dbReference type="EMBL" id="SVD06297.1"/>
    </source>
</evidence>
<dbReference type="PANTHER" id="PTHR43303">
    <property type="entry name" value="NADPH DEHYDROGENASE C23G7.10C-RELATED"/>
    <property type="match status" value="1"/>
</dbReference>
<proteinExistence type="predicted"/>
<keyword evidence="4" id="KW-0521">NADP</keyword>
<evidence type="ECO:0000256" key="3">
    <source>
        <dbReference type="ARBA" id="ARBA00022643"/>
    </source>
</evidence>
<feature type="non-terminal residue" evidence="7">
    <location>
        <position position="1"/>
    </location>
</feature>
<gene>
    <name evidence="7" type="ORF">METZ01_LOCUS359151</name>
</gene>
<accession>A0A382SAP9</accession>
<dbReference type="Pfam" id="PF00724">
    <property type="entry name" value="Oxidored_FMN"/>
    <property type="match status" value="1"/>
</dbReference>
<name>A0A382SAP9_9ZZZZ</name>
<evidence type="ECO:0000256" key="5">
    <source>
        <dbReference type="ARBA" id="ARBA00023002"/>
    </source>
</evidence>
<protein>
    <recommendedName>
        <fullName evidence="6">NADH:flavin oxidoreductase/NADH oxidase N-terminal domain-containing protein</fullName>
    </recommendedName>
</protein>
<evidence type="ECO:0000256" key="4">
    <source>
        <dbReference type="ARBA" id="ARBA00022857"/>
    </source>
</evidence>
<evidence type="ECO:0000256" key="1">
    <source>
        <dbReference type="ARBA" id="ARBA00001917"/>
    </source>
</evidence>
<dbReference type="GO" id="GO:0003959">
    <property type="term" value="F:NADPH dehydrogenase activity"/>
    <property type="evidence" value="ECO:0007669"/>
    <property type="project" value="InterPro"/>
</dbReference>
<dbReference type="AlphaFoldDB" id="A0A382SAP9"/>
<dbReference type="GO" id="GO:0050661">
    <property type="term" value="F:NADP binding"/>
    <property type="evidence" value="ECO:0007669"/>
    <property type="project" value="InterPro"/>
</dbReference>